<dbReference type="AlphaFoldDB" id="A0A318Q748"/>
<evidence type="ECO:0000259" key="3">
    <source>
        <dbReference type="Pfam" id="PF13439"/>
    </source>
</evidence>
<evidence type="ECO:0000313" key="4">
    <source>
        <dbReference type="EMBL" id="PYD48460.1"/>
    </source>
</evidence>
<evidence type="ECO:0000313" key="7">
    <source>
        <dbReference type="Proteomes" id="UP000248116"/>
    </source>
</evidence>
<sequence>MRPVIYVNGRFMTQPLSGVQRFAIEICHALARVSSAQGRPAPLILLPDAQITEQDAPDLPRRTVGRRHGQIWEQCELPLAARHGVLINLGNTAPLWGRRQIVIIHDAGVFGHPESYSWKFRLWYRFLHFFLCRTRTRLVTVSEFSRTELSRHLRIPASRITVIGEGAEHIARVMPDTAILARHDLKSQRFVLAVGNLAPHKNLARLDALARALSLRGIPLVISGSVNNAVFNSNGTQVLPKPATYVGRVSDAELRALYDAAACFVFPSLYEGFGLPPLEAMACGCPVVTADIPVLHEVCADAALYADPTDPEAIASSVVRILDTPALAQELRAAGTMRASAFTWDRAAQALLQIAQDITA</sequence>
<dbReference type="PANTHER" id="PTHR46401">
    <property type="entry name" value="GLYCOSYLTRANSFERASE WBBK-RELATED"/>
    <property type="match status" value="1"/>
</dbReference>
<reference evidence="4 7" key="2">
    <citation type="submission" date="2018-02" db="EMBL/GenBank/DDBJ databases">
        <authorList>
            <person name="Skraban J."/>
            <person name="Trcek J."/>
        </authorList>
    </citation>
    <scope>NUCLEOTIDE SEQUENCE [LARGE SCALE GENOMIC DNA]</scope>
    <source>
        <strain evidence="4 7">AV446</strain>
    </source>
</reference>
<dbReference type="GO" id="GO:0016757">
    <property type="term" value="F:glycosyltransferase activity"/>
    <property type="evidence" value="ECO:0007669"/>
    <property type="project" value="InterPro"/>
</dbReference>
<keyword evidence="1 5" id="KW-0808">Transferase</keyword>
<organism evidence="5 6">
    <name type="scientific">Novacetimonas pomaceti</name>
    <dbReference type="NCBI Taxonomy" id="2021998"/>
    <lineage>
        <taxon>Bacteria</taxon>
        <taxon>Pseudomonadati</taxon>
        <taxon>Pseudomonadota</taxon>
        <taxon>Alphaproteobacteria</taxon>
        <taxon>Acetobacterales</taxon>
        <taxon>Acetobacteraceae</taxon>
        <taxon>Novacetimonas</taxon>
    </lineage>
</organism>
<accession>A0A318Q748</accession>
<name>A0A318Q748_9PROT</name>
<dbReference type="Proteomes" id="UP000248116">
    <property type="component" value="Unassembled WGS sequence"/>
</dbReference>
<dbReference type="GO" id="GO:0009103">
    <property type="term" value="P:lipopolysaccharide biosynthetic process"/>
    <property type="evidence" value="ECO:0007669"/>
    <property type="project" value="TreeGrafter"/>
</dbReference>
<keyword evidence="7" id="KW-1185">Reference proteome</keyword>
<feature type="domain" description="Glycosyltransferase subfamily 4-like N-terminal" evidence="3">
    <location>
        <begin position="96"/>
        <end position="166"/>
    </location>
</feature>
<feature type="domain" description="Glycosyl transferase family 1" evidence="2">
    <location>
        <begin position="186"/>
        <end position="335"/>
    </location>
</feature>
<comment type="caution">
    <text evidence="5">The sequence shown here is derived from an EMBL/GenBank/DDBJ whole genome shotgun (WGS) entry which is preliminary data.</text>
</comment>
<evidence type="ECO:0000313" key="6">
    <source>
        <dbReference type="Proteomes" id="UP000247609"/>
    </source>
</evidence>
<dbReference type="Pfam" id="PF00534">
    <property type="entry name" value="Glycos_transf_1"/>
    <property type="match status" value="1"/>
</dbReference>
<proteinExistence type="predicted"/>
<dbReference type="SUPFAM" id="SSF53756">
    <property type="entry name" value="UDP-Glycosyltransferase/glycogen phosphorylase"/>
    <property type="match status" value="1"/>
</dbReference>
<gene>
    <name evidence="4" type="ORF">C3920_04530</name>
    <name evidence="5" type="ORF">CFR71_09290</name>
</gene>
<reference evidence="5 6" key="1">
    <citation type="submission" date="2017-07" db="EMBL/GenBank/DDBJ databases">
        <title>A draft genome sequence of Komagataeibacter sp. T5K1.</title>
        <authorList>
            <person name="Skraban J."/>
            <person name="Cleenwerck I."/>
            <person name="Vandamme P."/>
            <person name="Trcek J."/>
        </authorList>
    </citation>
    <scope>NUCLEOTIDE SEQUENCE [LARGE SCALE GENOMIC DNA]</scope>
    <source>
        <strain evidence="5 6">T5K1</strain>
    </source>
</reference>
<protein>
    <submittedName>
        <fullName evidence="5">Glycosyl transferase</fullName>
    </submittedName>
    <submittedName>
        <fullName evidence="4">Glycosyltransferase family 1 protein</fullName>
    </submittedName>
</protein>
<evidence type="ECO:0000313" key="5">
    <source>
        <dbReference type="EMBL" id="PYD75476.1"/>
    </source>
</evidence>
<dbReference type="EMBL" id="PRCW01000033">
    <property type="protein sequence ID" value="PYD48460.1"/>
    <property type="molecule type" value="Genomic_DNA"/>
</dbReference>
<dbReference type="Pfam" id="PF13439">
    <property type="entry name" value="Glyco_transf_4"/>
    <property type="match status" value="1"/>
</dbReference>
<dbReference type="EMBL" id="NOXG01000009">
    <property type="protein sequence ID" value="PYD75476.1"/>
    <property type="molecule type" value="Genomic_DNA"/>
</dbReference>
<dbReference type="Proteomes" id="UP000247609">
    <property type="component" value="Unassembled WGS sequence"/>
</dbReference>
<dbReference type="CDD" id="cd03809">
    <property type="entry name" value="GT4_MtfB-like"/>
    <property type="match status" value="1"/>
</dbReference>
<evidence type="ECO:0000256" key="1">
    <source>
        <dbReference type="ARBA" id="ARBA00022679"/>
    </source>
</evidence>
<evidence type="ECO:0000259" key="2">
    <source>
        <dbReference type="Pfam" id="PF00534"/>
    </source>
</evidence>
<dbReference type="RefSeq" id="WP_110530464.1">
    <property type="nucleotide sequence ID" value="NZ_PRCW01000033.1"/>
</dbReference>
<dbReference type="InterPro" id="IPR028098">
    <property type="entry name" value="Glyco_trans_4-like_N"/>
</dbReference>
<dbReference type="PANTHER" id="PTHR46401:SF2">
    <property type="entry name" value="GLYCOSYLTRANSFERASE WBBK-RELATED"/>
    <property type="match status" value="1"/>
</dbReference>
<dbReference type="Gene3D" id="3.40.50.2000">
    <property type="entry name" value="Glycogen Phosphorylase B"/>
    <property type="match status" value="2"/>
</dbReference>
<dbReference type="InterPro" id="IPR001296">
    <property type="entry name" value="Glyco_trans_1"/>
</dbReference>